<proteinExistence type="predicted"/>
<dbReference type="AlphaFoldDB" id="A0A6A3BFX2"/>
<dbReference type="EMBL" id="VEPZ02000867">
    <property type="protein sequence ID" value="KAE8714977.1"/>
    <property type="molecule type" value="Genomic_DNA"/>
</dbReference>
<organism evidence="2 3">
    <name type="scientific">Hibiscus syriacus</name>
    <name type="common">Rose of Sharon</name>
    <dbReference type="NCBI Taxonomy" id="106335"/>
    <lineage>
        <taxon>Eukaryota</taxon>
        <taxon>Viridiplantae</taxon>
        <taxon>Streptophyta</taxon>
        <taxon>Embryophyta</taxon>
        <taxon>Tracheophyta</taxon>
        <taxon>Spermatophyta</taxon>
        <taxon>Magnoliopsida</taxon>
        <taxon>eudicotyledons</taxon>
        <taxon>Gunneridae</taxon>
        <taxon>Pentapetalae</taxon>
        <taxon>rosids</taxon>
        <taxon>malvids</taxon>
        <taxon>Malvales</taxon>
        <taxon>Malvaceae</taxon>
        <taxon>Malvoideae</taxon>
        <taxon>Hibiscus</taxon>
    </lineage>
</organism>
<dbReference type="PANTHER" id="PTHR36968:SF13">
    <property type="entry name" value="HOMEOBOX-DDT DOMAIN PROTEIN RLT1"/>
    <property type="match status" value="1"/>
</dbReference>
<feature type="compositionally biased region" description="Basic and acidic residues" evidence="1">
    <location>
        <begin position="228"/>
        <end position="368"/>
    </location>
</feature>
<dbReference type="PANTHER" id="PTHR36968">
    <property type="entry name" value="HOMEOBOX-DDT DOMAIN PROTEIN RLT2"/>
    <property type="match status" value="1"/>
</dbReference>
<reference evidence="2" key="1">
    <citation type="submission" date="2019-09" db="EMBL/GenBank/DDBJ databases">
        <title>Draft genome information of white flower Hibiscus syriacus.</title>
        <authorList>
            <person name="Kim Y.-M."/>
        </authorList>
    </citation>
    <scope>NUCLEOTIDE SEQUENCE [LARGE SCALE GENOMIC DNA]</scope>
    <source>
        <strain evidence="2">YM2019G1</strain>
    </source>
</reference>
<sequence length="378" mass="43535">MTDEDSVSTPNSRGCLCFGDIPVGSDASRIIGETRINGPAVTDVVLSSEIERKEGNSFQESSKRQNAASGFSEKLGGSSSRGMMELRAIACVEAQLGQPLRDDGPILGMEFDPLRPDAFEAIPELHKRSGQPYESKLYDRDTSKASVSAIHEYQFLPDHSSLRSDACGQVTHSHFYESPVNGIRGGATLFVHGEEPLSRVHGIQGQGSQVPLLPQQRNMGIISSSSKVSDDPQNNKKRKSDENRIAREVEAQDDGNCKDLEKLDNKRRKNEERTRKEVERHERERRKEEERLMRKKQREEERLQREKQWEEERLQREKQREEERRKKILQKEYVRAEKKRQKEELQREKEEERRRVAREKTTARKISKESMGFSKMNS</sequence>
<dbReference type="InterPro" id="IPR044977">
    <property type="entry name" value="RLT1-3"/>
</dbReference>
<feature type="region of interest" description="Disordered" evidence="1">
    <location>
        <begin position="54"/>
        <end position="79"/>
    </location>
</feature>
<name>A0A6A3BFX2_HIBSY</name>
<evidence type="ECO:0000256" key="1">
    <source>
        <dbReference type="SAM" id="MobiDB-lite"/>
    </source>
</evidence>
<feature type="region of interest" description="Disordered" evidence="1">
    <location>
        <begin position="223"/>
        <end position="378"/>
    </location>
</feature>
<keyword evidence="3" id="KW-1185">Reference proteome</keyword>
<gene>
    <name evidence="2" type="ORF">F3Y22_tig00110187pilonHSYRG00357</name>
</gene>
<comment type="caution">
    <text evidence="2">The sequence shown here is derived from an EMBL/GenBank/DDBJ whole genome shotgun (WGS) entry which is preliminary data.</text>
</comment>
<dbReference type="Proteomes" id="UP000436088">
    <property type="component" value="Unassembled WGS sequence"/>
</dbReference>
<dbReference type="GO" id="GO:0006357">
    <property type="term" value="P:regulation of transcription by RNA polymerase II"/>
    <property type="evidence" value="ECO:0007669"/>
    <property type="project" value="InterPro"/>
</dbReference>
<feature type="compositionally biased region" description="Polar residues" evidence="1">
    <location>
        <begin position="56"/>
        <end position="69"/>
    </location>
</feature>
<protein>
    <submittedName>
        <fullName evidence="2">Uncharacterized protein</fullName>
    </submittedName>
</protein>
<accession>A0A6A3BFX2</accession>
<evidence type="ECO:0000313" key="2">
    <source>
        <dbReference type="EMBL" id="KAE8714977.1"/>
    </source>
</evidence>
<evidence type="ECO:0000313" key="3">
    <source>
        <dbReference type="Proteomes" id="UP000436088"/>
    </source>
</evidence>